<reference evidence="3" key="1">
    <citation type="submission" date="2021-04" db="EMBL/GenBank/DDBJ databases">
        <title>Pseudaminobacter soli sp. nov., isolated from paddy soil contaminated by heavy metals.</title>
        <authorList>
            <person name="Zhang K."/>
        </authorList>
    </citation>
    <scope>NUCLEOTIDE SEQUENCE</scope>
    <source>
        <strain evidence="3">19-2017</strain>
    </source>
</reference>
<protein>
    <submittedName>
        <fullName evidence="3">Cupin domain-containing protein</fullName>
    </submittedName>
</protein>
<evidence type="ECO:0000259" key="2">
    <source>
        <dbReference type="Pfam" id="PF07883"/>
    </source>
</evidence>
<keyword evidence="4" id="KW-1185">Reference proteome</keyword>
<dbReference type="InterPro" id="IPR011051">
    <property type="entry name" value="RmlC_Cupin_sf"/>
</dbReference>
<dbReference type="Gene3D" id="2.60.120.10">
    <property type="entry name" value="Jelly Rolls"/>
    <property type="match status" value="1"/>
</dbReference>
<dbReference type="EMBL" id="JAGWCR010000010">
    <property type="protein sequence ID" value="MBS3650574.1"/>
    <property type="molecule type" value="Genomic_DNA"/>
</dbReference>
<gene>
    <name evidence="3" type="ORF">KEU06_18320</name>
</gene>
<sequence>MNIWKNGAATGVTPPNHFGGLNVLDIVPFRGSNFSVQLSKAPKGGGGELHHHDDWSQVFYVVKGEMTFDTGKERFTLKQGEAVLFEPRDPHYTINEGEEESACLVITVQQ</sequence>
<dbReference type="InterPro" id="IPR051610">
    <property type="entry name" value="GPI/OXD"/>
</dbReference>
<dbReference type="SUPFAM" id="SSF51182">
    <property type="entry name" value="RmlC-like cupins"/>
    <property type="match status" value="1"/>
</dbReference>
<evidence type="ECO:0000313" key="4">
    <source>
        <dbReference type="Proteomes" id="UP000680348"/>
    </source>
</evidence>
<dbReference type="InterPro" id="IPR014710">
    <property type="entry name" value="RmlC-like_jellyroll"/>
</dbReference>
<dbReference type="Proteomes" id="UP000680348">
    <property type="component" value="Unassembled WGS sequence"/>
</dbReference>
<dbReference type="CDD" id="cd02208">
    <property type="entry name" value="cupin_RmlC-like"/>
    <property type="match status" value="1"/>
</dbReference>
<dbReference type="RefSeq" id="WP_188256141.1">
    <property type="nucleotide sequence ID" value="NZ_JABVCF010000010.1"/>
</dbReference>
<dbReference type="AlphaFoldDB" id="A0A942DYI8"/>
<organism evidence="3 4">
    <name type="scientific">Pseudaminobacter soli</name>
    <name type="common">ex Zhang et al. 2022</name>
    <dbReference type="NCBI Taxonomy" id="2831468"/>
    <lineage>
        <taxon>Bacteria</taxon>
        <taxon>Pseudomonadati</taxon>
        <taxon>Pseudomonadota</taxon>
        <taxon>Alphaproteobacteria</taxon>
        <taxon>Hyphomicrobiales</taxon>
        <taxon>Phyllobacteriaceae</taxon>
        <taxon>Pseudaminobacter</taxon>
    </lineage>
</organism>
<dbReference type="PANTHER" id="PTHR35848">
    <property type="entry name" value="OXALATE-BINDING PROTEIN"/>
    <property type="match status" value="1"/>
</dbReference>
<name>A0A942DYI8_9HYPH</name>
<dbReference type="GO" id="GO:0046872">
    <property type="term" value="F:metal ion binding"/>
    <property type="evidence" value="ECO:0007669"/>
    <property type="project" value="UniProtKB-KW"/>
</dbReference>
<dbReference type="Pfam" id="PF07883">
    <property type="entry name" value="Cupin_2"/>
    <property type="match status" value="1"/>
</dbReference>
<dbReference type="InterPro" id="IPR013096">
    <property type="entry name" value="Cupin_2"/>
</dbReference>
<proteinExistence type="predicted"/>
<accession>A0A942DYI8</accession>
<keyword evidence="1" id="KW-0479">Metal-binding</keyword>
<feature type="domain" description="Cupin type-2" evidence="2">
    <location>
        <begin position="41"/>
        <end position="106"/>
    </location>
</feature>
<evidence type="ECO:0000313" key="3">
    <source>
        <dbReference type="EMBL" id="MBS3650574.1"/>
    </source>
</evidence>
<comment type="caution">
    <text evidence="3">The sequence shown here is derived from an EMBL/GenBank/DDBJ whole genome shotgun (WGS) entry which is preliminary data.</text>
</comment>
<evidence type="ECO:0000256" key="1">
    <source>
        <dbReference type="ARBA" id="ARBA00022723"/>
    </source>
</evidence>